<comment type="caution">
    <text evidence="2">The sequence shown here is derived from an EMBL/GenBank/DDBJ whole genome shotgun (WGS) entry which is preliminary data.</text>
</comment>
<keyword evidence="1" id="KW-0472">Membrane</keyword>
<sequence length="71" mass="7899">MRFCGVCVRLTFTCSHCSLPVVCISFLIWIIKKAPEGACLSRMGAFAGWLHHPAHARPYHKNNNRVHGGGH</sequence>
<dbReference type="AlphaFoldDB" id="A0A2S7IZD5"/>
<evidence type="ECO:0000313" key="3">
    <source>
        <dbReference type="Proteomes" id="UP000238493"/>
    </source>
</evidence>
<accession>A0A2S7IZD5</accession>
<organism evidence="2 3">
    <name type="scientific">Brucella oryzae</name>
    <dbReference type="NCBI Taxonomy" id="335286"/>
    <lineage>
        <taxon>Bacteria</taxon>
        <taxon>Pseudomonadati</taxon>
        <taxon>Pseudomonadota</taxon>
        <taxon>Alphaproteobacteria</taxon>
        <taxon>Hyphomicrobiales</taxon>
        <taxon>Brucellaceae</taxon>
        <taxon>Brucella/Ochrobactrum group</taxon>
        <taxon>Brucella</taxon>
    </lineage>
</organism>
<evidence type="ECO:0000313" key="2">
    <source>
        <dbReference type="EMBL" id="PQA73367.1"/>
    </source>
</evidence>
<protein>
    <submittedName>
        <fullName evidence="2">Carbonic anhydrase</fullName>
    </submittedName>
</protein>
<keyword evidence="1" id="KW-1133">Transmembrane helix</keyword>
<evidence type="ECO:0000256" key="1">
    <source>
        <dbReference type="SAM" id="Phobius"/>
    </source>
</evidence>
<keyword evidence="1" id="KW-0812">Transmembrane</keyword>
<proteinExistence type="predicted"/>
<dbReference type="EMBL" id="PTRC01000019">
    <property type="protein sequence ID" value="PQA73367.1"/>
    <property type="molecule type" value="Genomic_DNA"/>
</dbReference>
<reference evidence="2 3" key="1">
    <citation type="submission" date="2018-02" db="EMBL/GenBank/DDBJ databases">
        <title>Draft genome sequence of Ochrobactrum oryzae found in Brazil.</title>
        <authorList>
            <person name="Cerdeira L."/>
            <person name="Andrade F."/>
            <person name="Zacariotto T."/>
            <person name="Barbosa B."/>
            <person name="Santos S."/>
            <person name="Cassetari V."/>
            <person name="Lincopan N."/>
        </authorList>
    </citation>
    <scope>NUCLEOTIDE SEQUENCE [LARGE SCALE GENOMIC DNA]</scope>
    <source>
        <strain evidence="2 3">OA447</strain>
    </source>
</reference>
<keyword evidence="3" id="KW-1185">Reference proteome</keyword>
<dbReference type="Proteomes" id="UP000238493">
    <property type="component" value="Unassembled WGS sequence"/>
</dbReference>
<feature type="transmembrane region" description="Helical" evidence="1">
    <location>
        <begin position="12"/>
        <end position="31"/>
    </location>
</feature>
<gene>
    <name evidence="2" type="ORF">C3731_12220</name>
</gene>
<name>A0A2S7IZD5_9HYPH</name>
<dbReference type="OrthoDB" id="8389263at2"/>